<name>A0ABP8WD91_9PSEU</name>
<evidence type="ECO:0000313" key="2">
    <source>
        <dbReference type="Proteomes" id="UP001500325"/>
    </source>
</evidence>
<dbReference type="InterPro" id="IPR009351">
    <property type="entry name" value="AlkZ-like"/>
</dbReference>
<organism evidence="1 2">
    <name type="scientific">Pseudonocardia yuanmonensis</name>
    <dbReference type="NCBI Taxonomy" id="1095914"/>
    <lineage>
        <taxon>Bacteria</taxon>
        <taxon>Bacillati</taxon>
        <taxon>Actinomycetota</taxon>
        <taxon>Actinomycetes</taxon>
        <taxon>Pseudonocardiales</taxon>
        <taxon>Pseudonocardiaceae</taxon>
        <taxon>Pseudonocardia</taxon>
    </lineage>
</organism>
<dbReference type="RefSeq" id="WP_345380266.1">
    <property type="nucleotide sequence ID" value="NZ_BAABIC010000006.1"/>
</dbReference>
<reference evidence="2" key="1">
    <citation type="journal article" date="2019" name="Int. J. Syst. Evol. Microbiol.">
        <title>The Global Catalogue of Microorganisms (GCM) 10K type strain sequencing project: providing services to taxonomists for standard genome sequencing and annotation.</title>
        <authorList>
            <consortium name="The Broad Institute Genomics Platform"/>
            <consortium name="The Broad Institute Genome Sequencing Center for Infectious Disease"/>
            <person name="Wu L."/>
            <person name="Ma J."/>
        </authorList>
    </citation>
    <scope>NUCLEOTIDE SEQUENCE [LARGE SCALE GENOMIC DNA]</scope>
    <source>
        <strain evidence="2">JCM 18055</strain>
    </source>
</reference>
<keyword evidence="2" id="KW-1185">Reference proteome</keyword>
<dbReference type="Pfam" id="PF06224">
    <property type="entry name" value="AlkZ-like"/>
    <property type="match status" value="1"/>
</dbReference>
<sequence>MTAVRVTWRQVTRWRAGRQLLTRPEPDPVEIARRLTGIHAQVASSSVAIAAVRGGAGGGSALDGPLWTDRTLVRTWAMRGTLHLLPADELGLWTAALTDRESRRRFPPSWEREHGVSGETLHAITAAIGRVLGAEPVVRAELVERVCADLGRPEVAGPMAVSWGALLKPAAARGLLCSGPDGTFVSPAGWLGRPLDEWPAAEANEAVLLRFLAANGPATAADVARWWGEQPAPAKRWIKAAPVLPVEVEGEPGFVVRAEDADELAAVPAAGEHPGDGPFLLPGFDPWVIAPRSHRERAVPEGREREVSRTAGWISPVLVVDGRVAGVWERTDCGPVTVRAFGPLPAATRKAVAERAGADLVWA</sequence>
<dbReference type="EMBL" id="BAABIC010000006">
    <property type="protein sequence ID" value="GAA4686353.1"/>
    <property type="molecule type" value="Genomic_DNA"/>
</dbReference>
<keyword evidence="1" id="KW-0238">DNA-binding</keyword>
<gene>
    <name evidence="1" type="ORF">GCM10023215_22270</name>
</gene>
<proteinExistence type="predicted"/>
<protein>
    <submittedName>
        <fullName evidence="1">Winged helix DNA-binding domain-containing protein</fullName>
    </submittedName>
</protein>
<comment type="caution">
    <text evidence="1">The sequence shown here is derived from an EMBL/GenBank/DDBJ whole genome shotgun (WGS) entry which is preliminary data.</text>
</comment>
<dbReference type="GO" id="GO:0003677">
    <property type="term" value="F:DNA binding"/>
    <property type="evidence" value="ECO:0007669"/>
    <property type="project" value="UniProtKB-KW"/>
</dbReference>
<dbReference type="PANTHER" id="PTHR38479:SF2">
    <property type="entry name" value="WINGED HELIX DNA-BINDING DOMAIN-CONTAINING PROTEIN"/>
    <property type="match status" value="1"/>
</dbReference>
<dbReference type="Proteomes" id="UP001500325">
    <property type="component" value="Unassembled WGS sequence"/>
</dbReference>
<dbReference type="PANTHER" id="PTHR38479">
    <property type="entry name" value="LMO0824 PROTEIN"/>
    <property type="match status" value="1"/>
</dbReference>
<accession>A0ABP8WD91</accession>
<evidence type="ECO:0000313" key="1">
    <source>
        <dbReference type="EMBL" id="GAA4686353.1"/>
    </source>
</evidence>